<feature type="transmembrane region" description="Helical" evidence="1">
    <location>
        <begin position="23"/>
        <end position="47"/>
    </location>
</feature>
<dbReference type="Pfam" id="PF14316">
    <property type="entry name" value="DUF4381"/>
    <property type="match status" value="1"/>
</dbReference>
<keyword evidence="3" id="KW-1185">Reference proteome</keyword>
<dbReference type="EMBL" id="CP036262">
    <property type="protein sequence ID" value="QDS93837.1"/>
    <property type="molecule type" value="Genomic_DNA"/>
</dbReference>
<evidence type="ECO:0000313" key="3">
    <source>
        <dbReference type="Proteomes" id="UP000320672"/>
    </source>
</evidence>
<gene>
    <name evidence="2" type="ORF">FF011L_26110</name>
</gene>
<proteinExistence type="predicted"/>
<dbReference type="InterPro" id="IPR025489">
    <property type="entry name" value="DUF4381"/>
</dbReference>
<dbReference type="Proteomes" id="UP000320672">
    <property type="component" value="Chromosome"/>
</dbReference>
<dbReference type="KEGG" id="rml:FF011L_26110"/>
<dbReference type="RefSeq" id="WP_145351930.1">
    <property type="nucleotide sequence ID" value="NZ_CP036262.1"/>
</dbReference>
<organism evidence="2 3">
    <name type="scientific">Roseimaritima multifibrata</name>
    <dbReference type="NCBI Taxonomy" id="1930274"/>
    <lineage>
        <taxon>Bacteria</taxon>
        <taxon>Pseudomonadati</taxon>
        <taxon>Planctomycetota</taxon>
        <taxon>Planctomycetia</taxon>
        <taxon>Pirellulales</taxon>
        <taxon>Pirellulaceae</taxon>
        <taxon>Roseimaritima</taxon>
    </lineage>
</organism>
<reference evidence="2 3" key="1">
    <citation type="submission" date="2019-02" db="EMBL/GenBank/DDBJ databases">
        <title>Deep-cultivation of Planctomycetes and their phenomic and genomic characterization uncovers novel biology.</title>
        <authorList>
            <person name="Wiegand S."/>
            <person name="Jogler M."/>
            <person name="Boedeker C."/>
            <person name="Pinto D."/>
            <person name="Vollmers J."/>
            <person name="Rivas-Marin E."/>
            <person name="Kohn T."/>
            <person name="Peeters S.H."/>
            <person name="Heuer A."/>
            <person name="Rast P."/>
            <person name="Oberbeckmann S."/>
            <person name="Bunk B."/>
            <person name="Jeske O."/>
            <person name="Meyerdierks A."/>
            <person name="Storesund J.E."/>
            <person name="Kallscheuer N."/>
            <person name="Luecker S."/>
            <person name="Lage O.M."/>
            <person name="Pohl T."/>
            <person name="Merkel B.J."/>
            <person name="Hornburger P."/>
            <person name="Mueller R.-W."/>
            <person name="Bruemmer F."/>
            <person name="Labrenz M."/>
            <person name="Spormann A.M."/>
            <person name="Op den Camp H."/>
            <person name="Overmann J."/>
            <person name="Amann R."/>
            <person name="Jetten M.S.M."/>
            <person name="Mascher T."/>
            <person name="Medema M.H."/>
            <person name="Devos D.P."/>
            <person name="Kaster A.-K."/>
            <person name="Ovreas L."/>
            <person name="Rohde M."/>
            <person name="Galperin M.Y."/>
            <person name="Jogler C."/>
        </authorList>
    </citation>
    <scope>NUCLEOTIDE SEQUENCE [LARGE SCALE GENOMIC DNA]</scope>
    <source>
        <strain evidence="2 3">FF011L</strain>
    </source>
</reference>
<evidence type="ECO:0008006" key="4">
    <source>
        <dbReference type="Google" id="ProtNLM"/>
    </source>
</evidence>
<accession>A0A517MGE5</accession>
<name>A0A517MGE5_9BACT</name>
<protein>
    <recommendedName>
        <fullName evidence="4">DUF4381 domain-containing protein</fullName>
    </recommendedName>
</protein>
<keyword evidence="1" id="KW-0472">Membrane</keyword>
<sequence length="162" mass="18143">MKIDADPTDLSKLNDIVVPPDVAWWPLAVGWYLLTAVVMVCLAAFAWQRFRMWQTNAYRREALRLLASATDSREVAELLKRTTIAVLPRSTVAAKTGTGWVDWLCQQSPQPMSDAVRNALSHGLYAPAASVRADERQEFVAVRQYAEAWVKTHRPLGDDATC</sequence>
<dbReference type="OrthoDB" id="283083at2"/>
<evidence type="ECO:0000256" key="1">
    <source>
        <dbReference type="SAM" id="Phobius"/>
    </source>
</evidence>
<keyword evidence="1" id="KW-0812">Transmembrane</keyword>
<evidence type="ECO:0000313" key="2">
    <source>
        <dbReference type="EMBL" id="QDS93837.1"/>
    </source>
</evidence>
<keyword evidence="1" id="KW-1133">Transmembrane helix</keyword>
<dbReference type="AlphaFoldDB" id="A0A517MGE5"/>